<comment type="caution">
    <text evidence="13">The sequence shown here is derived from an EMBL/GenBank/DDBJ whole genome shotgun (WGS) entry which is preliminary data.</text>
</comment>
<evidence type="ECO:0000256" key="1">
    <source>
        <dbReference type="ARBA" id="ARBA00004123"/>
    </source>
</evidence>
<reference evidence="13" key="1">
    <citation type="submission" date="2022-07" db="EMBL/GenBank/DDBJ databases">
        <title>Phylogenomic reconstructions and comparative analyses of Kickxellomycotina fungi.</title>
        <authorList>
            <person name="Reynolds N.K."/>
            <person name="Stajich J.E."/>
            <person name="Barry K."/>
            <person name="Grigoriev I.V."/>
            <person name="Crous P."/>
            <person name="Smith M.E."/>
        </authorList>
    </citation>
    <scope>NUCLEOTIDE SEQUENCE</scope>
    <source>
        <strain evidence="13">IMI 214461</strain>
    </source>
</reference>
<dbReference type="PANTHER" id="PTHR20661">
    <property type="entry name" value="PHOSPHATIDYLINOSITOL-GLYCAN BIOSYNTHESIS CLASS W PROTEIN"/>
    <property type="match status" value="1"/>
</dbReference>
<evidence type="ECO:0000256" key="7">
    <source>
        <dbReference type="ARBA" id="ARBA00022502"/>
    </source>
</evidence>
<dbReference type="EMBL" id="JANBQF010000016">
    <property type="protein sequence ID" value="KAJ2007860.1"/>
    <property type="molecule type" value="Genomic_DNA"/>
</dbReference>
<dbReference type="GO" id="GO:0032216">
    <property type="term" value="F:glucosaminyl-phosphatidylinositol O-acyltransferase activity"/>
    <property type="evidence" value="ECO:0007669"/>
    <property type="project" value="TreeGrafter"/>
</dbReference>
<evidence type="ECO:0000256" key="11">
    <source>
        <dbReference type="ARBA" id="ARBA00023242"/>
    </source>
</evidence>
<evidence type="ECO:0000256" key="12">
    <source>
        <dbReference type="SAM" id="Phobius"/>
    </source>
</evidence>
<dbReference type="GO" id="GO:0072659">
    <property type="term" value="P:protein localization to plasma membrane"/>
    <property type="evidence" value="ECO:0007669"/>
    <property type="project" value="TreeGrafter"/>
</dbReference>
<keyword evidence="7" id="KW-0337">GPI-anchor biosynthesis</keyword>
<evidence type="ECO:0000256" key="8">
    <source>
        <dbReference type="ARBA" id="ARBA00022692"/>
    </source>
</evidence>
<evidence type="ECO:0000313" key="13">
    <source>
        <dbReference type="EMBL" id="KAJ2007860.1"/>
    </source>
</evidence>
<dbReference type="PANTHER" id="PTHR20661:SF0">
    <property type="entry name" value="PHOSPHATIDYLINOSITOL-GLYCAN BIOSYNTHESIS CLASS W PROTEIN"/>
    <property type="match status" value="1"/>
</dbReference>
<comment type="similarity">
    <text evidence="5">Belongs to the PIGW family.</text>
</comment>
<evidence type="ECO:0000256" key="6">
    <source>
        <dbReference type="ARBA" id="ARBA00014495"/>
    </source>
</evidence>
<evidence type="ECO:0000256" key="2">
    <source>
        <dbReference type="ARBA" id="ARBA00004141"/>
    </source>
</evidence>
<dbReference type="OrthoDB" id="15270at2759"/>
<dbReference type="AlphaFoldDB" id="A0A9W8BMH5"/>
<evidence type="ECO:0000256" key="10">
    <source>
        <dbReference type="ARBA" id="ARBA00023136"/>
    </source>
</evidence>
<proteinExistence type="inferred from homology"/>
<keyword evidence="11" id="KW-0539">Nucleus</keyword>
<feature type="transmembrane region" description="Helical" evidence="12">
    <location>
        <begin position="448"/>
        <end position="466"/>
    </location>
</feature>
<organism evidence="13 14">
    <name type="scientific">Coemansia thaxteri</name>
    <dbReference type="NCBI Taxonomy" id="2663907"/>
    <lineage>
        <taxon>Eukaryota</taxon>
        <taxon>Fungi</taxon>
        <taxon>Fungi incertae sedis</taxon>
        <taxon>Zoopagomycota</taxon>
        <taxon>Kickxellomycotina</taxon>
        <taxon>Kickxellomycetes</taxon>
        <taxon>Kickxellales</taxon>
        <taxon>Kickxellaceae</taxon>
        <taxon>Coemansia</taxon>
    </lineage>
</organism>
<dbReference type="Pfam" id="PF01125">
    <property type="entry name" value="BUD31"/>
    <property type="match status" value="1"/>
</dbReference>
<evidence type="ECO:0000256" key="3">
    <source>
        <dbReference type="ARBA" id="ARBA00004687"/>
    </source>
</evidence>
<dbReference type="GO" id="GO:0005634">
    <property type="term" value="C:nucleus"/>
    <property type="evidence" value="ECO:0007669"/>
    <property type="project" value="UniProtKB-SubCell"/>
</dbReference>
<comment type="subcellular location">
    <subcellularLocation>
        <location evidence="2">Membrane</location>
        <topology evidence="2">Multi-pass membrane protein</topology>
    </subcellularLocation>
    <subcellularLocation>
        <location evidence="1">Nucleus</location>
    </subcellularLocation>
</comment>
<dbReference type="InterPro" id="IPR009447">
    <property type="entry name" value="PIGW/GWT1"/>
</dbReference>
<dbReference type="PRINTS" id="PR00322">
    <property type="entry name" value="G10"/>
</dbReference>
<dbReference type="InterPro" id="IPR018230">
    <property type="entry name" value="BUD31/G10-rel_CS"/>
</dbReference>
<dbReference type="GO" id="GO:0016020">
    <property type="term" value="C:membrane"/>
    <property type="evidence" value="ECO:0007669"/>
    <property type="project" value="UniProtKB-SubCell"/>
</dbReference>
<evidence type="ECO:0000256" key="9">
    <source>
        <dbReference type="ARBA" id="ARBA00022989"/>
    </source>
</evidence>
<gene>
    <name evidence="13" type="primary">GWT1</name>
    <name evidence="13" type="ORF">H4R26_000528</name>
</gene>
<dbReference type="GO" id="GO:0006506">
    <property type="term" value="P:GPI anchor biosynthetic process"/>
    <property type="evidence" value="ECO:0007669"/>
    <property type="project" value="UniProtKB-KW"/>
</dbReference>
<comment type="pathway">
    <text evidence="3">Glycolipid biosynthesis; glycosylphosphatidylinositol-anchor biosynthesis.</text>
</comment>
<feature type="transmembrane region" description="Helical" evidence="12">
    <location>
        <begin position="283"/>
        <end position="300"/>
    </location>
</feature>
<feature type="transmembrane region" description="Helical" evidence="12">
    <location>
        <begin position="417"/>
        <end position="436"/>
    </location>
</feature>
<dbReference type="Proteomes" id="UP001150907">
    <property type="component" value="Unassembled WGS sequence"/>
</dbReference>
<feature type="transmembrane region" description="Helical" evidence="12">
    <location>
        <begin position="35"/>
        <end position="54"/>
    </location>
</feature>
<protein>
    <recommendedName>
        <fullName evidence="6">GPI-anchored wall transfer protein 1</fullName>
    </recommendedName>
</protein>
<accession>A0A9W8BMH5</accession>
<keyword evidence="9 12" id="KW-1133">Transmembrane helix</keyword>
<name>A0A9W8BMH5_9FUNG</name>
<dbReference type="GO" id="GO:0005783">
    <property type="term" value="C:endoplasmic reticulum"/>
    <property type="evidence" value="ECO:0007669"/>
    <property type="project" value="TreeGrafter"/>
</dbReference>
<feature type="transmembrane region" description="Helical" evidence="12">
    <location>
        <begin position="245"/>
        <end position="263"/>
    </location>
</feature>
<keyword evidence="10 12" id="KW-0472">Membrane</keyword>
<keyword evidence="8 12" id="KW-0812">Transmembrane</keyword>
<feature type="transmembrane region" description="Helical" evidence="12">
    <location>
        <begin position="526"/>
        <end position="544"/>
    </location>
</feature>
<keyword evidence="14" id="KW-1185">Reference proteome</keyword>
<dbReference type="InterPro" id="IPR001748">
    <property type="entry name" value="BUD31"/>
</dbReference>
<comment type="similarity">
    <text evidence="4">Belongs to the BUD31 (G10) family.</text>
</comment>
<evidence type="ECO:0000313" key="14">
    <source>
        <dbReference type="Proteomes" id="UP001150907"/>
    </source>
</evidence>
<dbReference type="Pfam" id="PF06423">
    <property type="entry name" value="GWT1"/>
    <property type="match status" value="1"/>
</dbReference>
<feature type="transmembrane region" description="Helical" evidence="12">
    <location>
        <begin position="320"/>
        <end position="338"/>
    </location>
</feature>
<dbReference type="PROSITE" id="PS00998">
    <property type="entry name" value="G10_2"/>
    <property type="match status" value="1"/>
</dbReference>
<feature type="transmembrane region" description="Helical" evidence="12">
    <location>
        <begin position="212"/>
        <end position="233"/>
    </location>
</feature>
<evidence type="ECO:0000256" key="5">
    <source>
        <dbReference type="ARBA" id="ARBA00007559"/>
    </source>
</evidence>
<sequence length="698" mass="78636">MGGHHDTLLKDPAIEEWIWMRQNTHRYFKINRRTAPALITMGVLIPAATIYFAIASQDKINIGPAVKKSWAQADPTSKEFKEWRVSNLEGSSMTEIHVAISAIVLSYWCWKCKTAAEFHRSPSTYSGRSWPHFVFECLVFVVPMFLVLTDTYVYATVATLITTSIYYRWQIPNPPYRHDKWAPDPRAVEFAASYVPNKVTPKSYLSIYRAEMMLLTCFCILAVDFNVFPLKFAKVETFGTSVMDLGVGSFVFSAGVVGVKAFLPRQAGSSAKATALGHQLKAGIWTAFPLLALGAARLVLTESVDYQKHVSEYGTHWNFFFTLGFLPIFVPLGLSVYGDLRVTSTVLPVLYQALYSLTPLGSWLENADRASFVSANREGIFSFIGYLSIFLMGMSLGKEILPDAPTFEDRRMRLVSVLSVWVTAFISYALADFVLGVGPSRRFANAPYCFWVAGFNTAMLWLYMLIEEDVDSKLPPPMARTGRPRGYDVPAILEAVNINSLTTFLVANLLTGAVNMLFETLLCGPLEAYAILAAFVTAVAARGVHLRQIMPKVKSSKWRRQAPPEGWDEIKPTLTEFEQKMRDAENESTAGKRKVESTWSVMRIHHQRSRYIFDLYYSRELITQQLYEYCLKNGHGDRNLIAKWKKQGFEKLCCLQCIQPRDTNHGTTCICRVPKARLEEGRTVECVHCGCRGCASTD</sequence>
<feature type="transmembrane region" description="Helical" evidence="12">
    <location>
        <begin position="379"/>
        <end position="397"/>
    </location>
</feature>
<evidence type="ECO:0000256" key="4">
    <source>
        <dbReference type="ARBA" id="ARBA00005287"/>
    </source>
</evidence>